<evidence type="ECO:0000256" key="4">
    <source>
        <dbReference type="ARBA" id="ARBA00022737"/>
    </source>
</evidence>
<gene>
    <name evidence="11" type="ORF">CLODIP_2_CD06017</name>
</gene>
<dbReference type="GO" id="GO:0007165">
    <property type="term" value="P:signal transduction"/>
    <property type="evidence" value="ECO:0007669"/>
    <property type="project" value="TreeGrafter"/>
</dbReference>
<keyword evidence="12" id="KW-1185">Reference proteome</keyword>
<dbReference type="Pfam" id="PF00018">
    <property type="entry name" value="SH3_1"/>
    <property type="match status" value="1"/>
</dbReference>
<dbReference type="InterPro" id="IPR002110">
    <property type="entry name" value="Ankyrin_rpt"/>
</dbReference>
<dbReference type="PRINTS" id="PR01415">
    <property type="entry name" value="ANKYRIN"/>
</dbReference>
<dbReference type="SMART" id="SM00248">
    <property type="entry name" value="ANK"/>
    <property type="match status" value="3"/>
</dbReference>
<dbReference type="PANTHER" id="PTHR24155:SF10">
    <property type="entry name" value="OSTEOCLAST-STIMULATING FACTOR 1"/>
    <property type="match status" value="1"/>
</dbReference>
<evidence type="ECO:0000256" key="9">
    <source>
        <dbReference type="PROSITE-ProRule" id="PRU00192"/>
    </source>
</evidence>
<keyword evidence="3" id="KW-0963">Cytoplasm</keyword>
<dbReference type="OrthoDB" id="207120at2759"/>
<comment type="caution">
    <text evidence="11">The sequence shown here is derived from an EMBL/GenBank/DDBJ whole genome shotgun (WGS) entry which is preliminary data.</text>
</comment>
<dbReference type="CDD" id="cd11772">
    <property type="entry name" value="SH3_OSTF1"/>
    <property type="match status" value="1"/>
</dbReference>
<dbReference type="SMART" id="SM00326">
    <property type="entry name" value="SH3"/>
    <property type="match status" value="1"/>
</dbReference>
<dbReference type="PRINTS" id="PR00452">
    <property type="entry name" value="SH3DOMAIN"/>
</dbReference>
<keyword evidence="5 8" id="KW-0040">ANK repeat</keyword>
<comment type="subcellular location">
    <subcellularLocation>
        <location evidence="1">Cytoplasm</location>
    </subcellularLocation>
</comment>
<accession>A0A8S1CZ01</accession>
<name>A0A8S1CZ01_9INSE</name>
<dbReference type="Proteomes" id="UP000494165">
    <property type="component" value="Unassembled WGS sequence"/>
</dbReference>
<dbReference type="EMBL" id="CADEPI010000129">
    <property type="protein sequence ID" value="CAB3376570.1"/>
    <property type="molecule type" value="Genomic_DNA"/>
</dbReference>
<evidence type="ECO:0000256" key="2">
    <source>
        <dbReference type="ARBA" id="ARBA00022443"/>
    </source>
</evidence>
<dbReference type="AlphaFoldDB" id="A0A8S1CZ01"/>
<evidence type="ECO:0000259" key="10">
    <source>
        <dbReference type="PROSITE" id="PS50002"/>
    </source>
</evidence>
<dbReference type="InterPro" id="IPR036770">
    <property type="entry name" value="Ankyrin_rpt-contain_sf"/>
</dbReference>
<dbReference type="InterPro" id="IPR036028">
    <property type="entry name" value="SH3-like_dom_sf"/>
</dbReference>
<evidence type="ECO:0000256" key="8">
    <source>
        <dbReference type="PROSITE-ProRule" id="PRU00023"/>
    </source>
</evidence>
<dbReference type="Pfam" id="PF12796">
    <property type="entry name" value="Ank_2"/>
    <property type="match status" value="1"/>
</dbReference>
<dbReference type="PROSITE" id="PS50297">
    <property type="entry name" value="ANK_REP_REGION"/>
    <property type="match status" value="1"/>
</dbReference>
<evidence type="ECO:0000313" key="12">
    <source>
        <dbReference type="Proteomes" id="UP000494165"/>
    </source>
</evidence>
<keyword evidence="2 9" id="KW-0728">SH3 domain</keyword>
<comment type="function">
    <text evidence="6">Induces bone resorption, acting probably through a signaling cascade which results in the secretion of factor(s) enhancing osteoclast formation and activity.</text>
</comment>
<evidence type="ECO:0000256" key="6">
    <source>
        <dbReference type="ARBA" id="ARBA00037432"/>
    </source>
</evidence>
<feature type="domain" description="SH3" evidence="10">
    <location>
        <begin position="40"/>
        <end position="100"/>
    </location>
</feature>
<evidence type="ECO:0000256" key="7">
    <source>
        <dbReference type="ARBA" id="ARBA00040640"/>
    </source>
</evidence>
<evidence type="ECO:0000313" key="11">
    <source>
        <dbReference type="EMBL" id="CAB3376570.1"/>
    </source>
</evidence>
<dbReference type="Gene3D" id="1.25.40.20">
    <property type="entry name" value="Ankyrin repeat-containing domain"/>
    <property type="match status" value="1"/>
</dbReference>
<dbReference type="PROSITE" id="PS50002">
    <property type="entry name" value="SH3"/>
    <property type="match status" value="1"/>
</dbReference>
<dbReference type="SUPFAM" id="SSF50044">
    <property type="entry name" value="SH3-domain"/>
    <property type="match status" value="1"/>
</dbReference>
<dbReference type="GO" id="GO:0005737">
    <property type="term" value="C:cytoplasm"/>
    <property type="evidence" value="ECO:0007669"/>
    <property type="project" value="UniProtKB-SubCell"/>
</dbReference>
<dbReference type="PROSITE" id="PS50088">
    <property type="entry name" value="ANK_REPEAT"/>
    <property type="match status" value="1"/>
</dbReference>
<dbReference type="SUPFAM" id="SSF48403">
    <property type="entry name" value="Ankyrin repeat"/>
    <property type="match status" value="1"/>
</dbReference>
<reference evidence="11 12" key="1">
    <citation type="submission" date="2020-04" db="EMBL/GenBank/DDBJ databases">
        <authorList>
            <person name="Alioto T."/>
            <person name="Alioto T."/>
            <person name="Gomez Garrido J."/>
        </authorList>
    </citation>
    <scope>NUCLEOTIDE SEQUENCE [LARGE SCALE GENOMIC DNA]</scope>
</reference>
<proteinExistence type="predicted"/>
<evidence type="ECO:0000256" key="5">
    <source>
        <dbReference type="ARBA" id="ARBA00023043"/>
    </source>
</evidence>
<protein>
    <recommendedName>
        <fullName evidence="7">Osteoclast-stimulating factor 1</fullName>
    </recommendedName>
</protein>
<organism evidence="11 12">
    <name type="scientific">Cloeon dipterum</name>
    <dbReference type="NCBI Taxonomy" id="197152"/>
    <lineage>
        <taxon>Eukaryota</taxon>
        <taxon>Metazoa</taxon>
        <taxon>Ecdysozoa</taxon>
        <taxon>Arthropoda</taxon>
        <taxon>Hexapoda</taxon>
        <taxon>Insecta</taxon>
        <taxon>Pterygota</taxon>
        <taxon>Palaeoptera</taxon>
        <taxon>Ephemeroptera</taxon>
        <taxon>Pisciforma</taxon>
        <taxon>Baetidae</taxon>
        <taxon>Cloeon</taxon>
    </lineage>
</organism>
<evidence type="ECO:0000256" key="3">
    <source>
        <dbReference type="ARBA" id="ARBA00022490"/>
    </source>
</evidence>
<feature type="repeat" description="ANK" evidence="8">
    <location>
        <begin position="168"/>
        <end position="200"/>
    </location>
</feature>
<keyword evidence="4" id="KW-0677">Repeat</keyword>
<evidence type="ECO:0000256" key="1">
    <source>
        <dbReference type="ARBA" id="ARBA00004496"/>
    </source>
</evidence>
<dbReference type="PANTHER" id="PTHR24155">
    <property type="entry name" value="OSTEOCLAST-STIMULATING FACTOR 1"/>
    <property type="match status" value="1"/>
</dbReference>
<dbReference type="InterPro" id="IPR001452">
    <property type="entry name" value="SH3_domain"/>
</dbReference>
<dbReference type="Gene3D" id="2.30.30.40">
    <property type="entry name" value="SH3 Domains"/>
    <property type="match status" value="1"/>
</dbReference>
<sequence length="246" mass="26998">MSNRKMTCVFCNQFSHLRRNAMASHLERTPSAPKIAPKPGKIKVVRALYAYTAQSADELTFQEGDVLYVFDQITDPNWWKAKCGSNIGLIPSNYVETCTEEVLYPLHDAARRGNISYLKQCISEGVSATSLDHAGNTALFWACHSGQIECVQELLNLSGQALDAQNRLGDTPLHASASRGHLEVVNLLLESGADASVKNSDELLPQDLAASSAIKSAIQSKLLCRQGSKTSFNYTPDEYEDEEISD</sequence>